<protein>
    <submittedName>
        <fullName evidence="3">ATP/GTP-binding protein</fullName>
    </submittedName>
</protein>
<reference evidence="4" key="1">
    <citation type="journal article" date="2019" name="Int. J. Syst. Evol. Microbiol.">
        <title>The Global Catalogue of Microorganisms (GCM) 10K type strain sequencing project: providing services to taxonomists for standard genome sequencing and annotation.</title>
        <authorList>
            <consortium name="The Broad Institute Genomics Platform"/>
            <consortium name="The Broad Institute Genome Sequencing Center for Infectious Disease"/>
            <person name="Wu L."/>
            <person name="Ma J."/>
        </authorList>
    </citation>
    <scope>NUCLEOTIDE SEQUENCE [LARGE SCALE GENOMIC DNA]</scope>
    <source>
        <strain evidence="4">JCM 14326</strain>
    </source>
</reference>
<sequence length="329" mass="34207">MRATITAAALLLATAITMAPATAAAPAEQIVMATETGETPPVSGGGMDDIDIVAEESPEDGATDDSSESEGTGGGPAKCYDEGNDNAEVPCTDGNGGWWGGTCYLSQVPEAQLPAADDPIWQGNHPDGYIVGCSGYACTGRDPANAPDLAPGQCQTQYTGLIWLPELPGPENVDVEALAEKAVEQMNLQPVTIGIAPEDEPGSVGAVGLPVWAWVRDARPNTFGSIQESATTSNVTVTARASVTTVEWNMGDGTTITCEGPGTPYDESYGVTSSPDCGHVYDEQGNPYTVRATTHWTITWEGAGQTGTLEAERTAETQIIIGEVQVLNR</sequence>
<feature type="chain" id="PRO_5045314014" evidence="2">
    <location>
        <begin position="24"/>
        <end position="329"/>
    </location>
</feature>
<evidence type="ECO:0000256" key="1">
    <source>
        <dbReference type="SAM" id="MobiDB-lite"/>
    </source>
</evidence>
<evidence type="ECO:0000256" key="2">
    <source>
        <dbReference type="SAM" id="SignalP"/>
    </source>
</evidence>
<evidence type="ECO:0000313" key="4">
    <source>
        <dbReference type="Proteomes" id="UP001501094"/>
    </source>
</evidence>
<dbReference type="EMBL" id="BAAANL010000002">
    <property type="protein sequence ID" value="GAA1857649.1"/>
    <property type="molecule type" value="Genomic_DNA"/>
</dbReference>
<dbReference type="Proteomes" id="UP001501094">
    <property type="component" value="Unassembled WGS sequence"/>
</dbReference>
<evidence type="ECO:0000313" key="3">
    <source>
        <dbReference type="EMBL" id="GAA1857649.1"/>
    </source>
</evidence>
<accession>A0ABP4ZP60</accession>
<proteinExistence type="predicted"/>
<feature type="signal peptide" evidence="2">
    <location>
        <begin position="1"/>
        <end position="23"/>
    </location>
</feature>
<comment type="caution">
    <text evidence="3">The sequence shown here is derived from an EMBL/GenBank/DDBJ whole genome shotgun (WGS) entry which is preliminary data.</text>
</comment>
<feature type="compositionally biased region" description="Acidic residues" evidence="1">
    <location>
        <begin position="57"/>
        <end position="68"/>
    </location>
</feature>
<feature type="region of interest" description="Disordered" evidence="1">
    <location>
        <begin position="57"/>
        <end position="81"/>
    </location>
</feature>
<organism evidence="3 4">
    <name type="scientific">Myceligenerans crystallogenes</name>
    <dbReference type="NCBI Taxonomy" id="316335"/>
    <lineage>
        <taxon>Bacteria</taxon>
        <taxon>Bacillati</taxon>
        <taxon>Actinomycetota</taxon>
        <taxon>Actinomycetes</taxon>
        <taxon>Micrococcales</taxon>
        <taxon>Promicromonosporaceae</taxon>
        <taxon>Myceligenerans</taxon>
    </lineage>
</organism>
<name>A0ABP4ZP60_9MICO</name>
<gene>
    <name evidence="3" type="ORF">GCM10009751_13870</name>
</gene>
<keyword evidence="2" id="KW-0732">Signal</keyword>
<keyword evidence="4" id="KW-1185">Reference proteome</keyword>